<dbReference type="AlphaFoldDB" id="A0A438NJL2"/>
<evidence type="ECO:0000256" key="6">
    <source>
        <dbReference type="ARBA" id="ARBA00023054"/>
    </source>
</evidence>
<evidence type="ECO:0000256" key="2">
    <source>
        <dbReference type="ARBA" id="ARBA00010845"/>
    </source>
</evidence>
<evidence type="ECO:0000259" key="11">
    <source>
        <dbReference type="Pfam" id="PF07557"/>
    </source>
</evidence>
<feature type="compositionally biased region" description="Low complexity" evidence="10">
    <location>
        <begin position="689"/>
        <end position="705"/>
    </location>
</feature>
<organism evidence="13 14">
    <name type="scientific">Exophiala mesophila</name>
    <name type="common">Black yeast-like fungus</name>
    <dbReference type="NCBI Taxonomy" id="212818"/>
    <lineage>
        <taxon>Eukaryota</taxon>
        <taxon>Fungi</taxon>
        <taxon>Dikarya</taxon>
        <taxon>Ascomycota</taxon>
        <taxon>Pezizomycotina</taxon>
        <taxon>Eurotiomycetes</taxon>
        <taxon>Chaetothyriomycetidae</taxon>
        <taxon>Chaetothyriales</taxon>
        <taxon>Herpotrichiellaceae</taxon>
        <taxon>Exophiala</taxon>
    </lineage>
</organism>
<dbReference type="VEuPathDB" id="FungiDB:PV10_01700"/>
<dbReference type="Proteomes" id="UP000288859">
    <property type="component" value="Unassembled WGS sequence"/>
</dbReference>
<feature type="compositionally biased region" description="Pro residues" evidence="10">
    <location>
        <begin position="415"/>
        <end position="429"/>
    </location>
</feature>
<dbReference type="Pfam" id="PF07558">
    <property type="entry name" value="Shugoshin_N"/>
    <property type="match status" value="1"/>
</dbReference>
<evidence type="ECO:0000256" key="3">
    <source>
        <dbReference type="ARBA" id="ARBA00022454"/>
    </source>
</evidence>
<feature type="compositionally biased region" description="Polar residues" evidence="10">
    <location>
        <begin position="504"/>
        <end position="514"/>
    </location>
</feature>
<feature type="region of interest" description="Disordered" evidence="10">
    <location>
        <begin position="184"/>
        <end position="439"/>
    </location>
</feature>
<feature type="coiled-coil region" evidence="9">
    <location>
        <begin position="15"/>
        <end position="60"/>
    </location>
</feature>
<dbReference type="InterPro" id="IPR011516">
    <property type="entry name" value="Shugoshin_N"/>
</dbReference>
<evidence type="ECO:0000313" key="13">
    <source>
        <dbReference type="EMBL" id="RVX75930.1"/>
    </source>
</evidence>
<keyword evidence="4" id="KW-0132">Cell division</keyword>
<evidence type="ECO:0000313" key="14">
    <source>
        <dbReference type="Proteomes" id="UP000288859"/>
    </source>
</evidence>
<dbReference type="InterPro" id="IPR011515">
    <property type="entry name" value="Shugoshin_C"/>
</dbReference>
<evidence type="ECO:0000256" key="7">
    <source>
        <dbReference type="ARBA" id="ARBA00023306"/>
    </source>
</evidence>
<dbReference type="Pfam" id="PF07557">
    <property type="entry name" value="Shugoshin_C"/>
    <property type="match status" value="1"/>
</dbReference>
<evidence type="ECO:0008006" key="15">
    <source>
        <dbReference type="Google" id="ProtNLM"/>
    </source>
</evidence>
<keyword evidence="7" id="KW-0131">Cell cycle</keyword>
<name>A0A438NJL2_EXOME</name>
<feature type="compositionally biased region" description="Polar residues" evidence="10">
    <location>
        <begin position="723"/>
        <end position="735"/>
    </location>
</feature>
<evidence type="ECO:0000256" key="10">
    <source>
        <dbReference type="SAM" id="MobiDB-lite"/>
    </source>
</evidence>
<feature type="compositionally biased region" description="Basic and acidic residues" evidence="10">
    <location>
        <begin position="515"/>
        <end position="544"/>
    </location>
</feature>
<keyword evidence="8" id="KW-0137">Centromere</keyword>
<keyword evidence="6 9" id="KW-0175">Coiled coil</keyword>
<evidence type="ECO:0000256" key="9">
    <source>
        <dbReference type="SAM" id="Coils"/>
    </source>
</evidence>
<dbReference type="GO" id="GO:0000779">
    <property type="term" value="C:condensed chromosome, centromeric region"/>
    <property type="evidence" value="ECO:0007669"/>
    <property type="project" value="UniProtKB-ARBA"/>
</dbReference>
<evidence type="ECO:0000256" key="1">
    <source>
        <dbReference type="ARBA" id="ARBA00004584"/>
    </source>
</evidence>
<evidence type="ECO:0000259" key="12">
    <source>
        <dbReference type="Pfam" id="PF07558"/>
    </source>
</evidence>
<feature type="compositionally biased region" description="Basic and acidic residues" evidence="10">
    <location>
        <begin position="478"/>
        <end position="487"/>
    </location>
</feature>
<dbReference type="GO" id="GO:0005634">
    <property type="term" value="C:nucleus"/>
    <property type="evidence" value="ECO:0007669"/>
    <property type="project" value="InterPro"/>
</dbReference>
<feature type="compositionally biased region" description="Basic and acidic residues" evidence="10">
    <location>
        <begin position="203"/>
        <end position="214"/>
    </location>
</feature>
<feature type="compositionally biased region" description="Polar residues" evidence="10">
    <location>
        <begin position="373"/>
        <end position="384"/>
    </location>
</feature>
<evidence type="ECO:0000256" key="4">
    <source>
        <dbReference type="ARBA" id="ARBA00022618"/>
    </source>
</evidence>
<gene>
    <name evidence="13" type="ORF">B0A52_00287</name>
</gene>
<keyword evidence="5" id="KW-0159">Chromosome partition</keyword>
<comment type="subcellular location">
    <subcellularLocation>
        <location evidence="1">Chromosome</location>
        <location evidence="1">Centromere</location>
    </subcellularLocation>
</comment>
<feature type="compositionally biased region" description="Low complexity" evidence="10">
    <location>
        <begin position="321"/>
        <end position="333"/>
    </location>
</feature>
<reference evidence="13 14" key="1">
    <citation type="submission" date="2017-03" db="EMBL/GenBank/DDBJ databases">
        <title>Genomes of endolithic fungi from Antarctica.</title>
        <authorList>
            <person name="Coleine C."/>
            <person name="Masonjones S."/>
            <person name="Stajich J.E."/>
        </authorList>
    </citation>
    <scope>NUCLEOTIDE SEQUENCE [LARGE SCALE GENOMIC DNA]</scope>
    <source>
        <strain evidence="13 14">CCFEE 6314</strain>
    </source>
</reference>
<feature type="compositionally biased region" description="Basic and acidic residues" evidence="10">
    <location>
        <begin position="594"/>
        <end position="612"/>
    </location>
</feature>
<feature type="domain" description="Shugoshin C-terminal" evidence="11">
    <location>
        <begin position="461"/>
        <end position="484"/>
    </location>
</feature>
<protein>
    <recommendedName>
        <fullName evidence="15">Shugoshin C-terminal domain-containing protein</fullName>
    </recommendedName>
</protein>
<accession>A0A438NJL2</accession>
<evidence type="ECO:0000256" key="8">
    <source>
        <dbReference type="ARBA" id="ARBA00023328"/>
    </source>
</evidence>
<dbReference type="GO" id="GO:0051301">
    <property type="term" value="P:cell division"/>
    <property type="evidence" value="ECO:0007669"/>
    <property type="project" value="UniProtKB-KW"/>
</dbReference>
<sequence length="760" mass="82780">MARLNDPPPPPAESIESLKRRFIRQNREIARVNSTQSQRIRNLESEISRLVAENISLREQVIAAQAETQRWRRINTTNSRDVITDVKDRLERKLKEVSDLIGEMDGLPEKISRRASRRRSALPVVVKSLSEEEYQNRIAMKEALARERQDPTLDGRLPSIQEDKLFPRRTLETAEMMALRDEAALQDSTESPDLGPPPVAHFEVPDPVKFDADTRNLPSGDEQDVVQLPSTLEKRRRRRTSALLQDMPREAEQSVQPPESPIGLLLKAGAKRKLDASELEEPIVKSSPVADDFVFQRKQDTGSGKKPSRFTRPPGKETENASAATATATAIASPRKVLEPRKILAPKSTNSPAKRKVSTSEKPISLKSDADSHSIQPSKPSTRVVTRISIPPSSTIDPESKNGSESHTNTNAHPPKTPAALPLPLPEDPLSPISTEPSVRATHKEAAILNSVEDVLNGSIGRGSRRARAAVSYAEPNLRDKMRRPGRELVGAVEGIEKKEKENATNSAPHSRTTSLERARSGSETHDGSVVKQEKRDAGSDTKWRNLPASTNGNGNGTGNEDPASPLRDKEKKDPARDRLVIPSGKDASLPAHETSKHDRTDYGDELEKAVDRLSIFDPPSSSPVAKEDDGHIVSNSKTTTASASASRRKVHSGTSGASLSRRHSMQPASSAPVNHATKSDSHSARTFSRPASAASLRAEASASRGTDATSTSGRESKRAANVASNIRSTASKTGDQAAATAEPESRAERLASRRKSMMV</sequence>
<feature type="domain" description="Shugoshin N-terminal coiled-coil" evidence="12">
    <location>
        <begin position="18"/>
        <end position="62"/>
    </location>
</feature>
<dbReference type="EMBL" id="NAJM01000001">
    <property type="protein sequence ID" value="RVX75930.1"/>
    <property type="molecule type" value="Genomic_DNA"/>
</dbReference>
<feature type="region of interest" description="Disordered" evidence="10">
    <location>
        <begin position="478"/>
        <end position="760"/>
    </location>
</feature>
<keyword evidence="3" id="KW-0158">Chromosome</keyword>
<dbReference type="OrthoDB" id="5394106at2759"/>
<feature type="compositionally biased region" description="Basic and acidic residues" evidence="10">
    <location>
        <begin position="567"/>
        <end position="580"/>
    </location>
</feature>
<dbReference type="GO" id="GO:0045132">
    <property type="term" value="P:meiotic chromosome segregation"/>
    <property type="evidence" value="ECO:0007669"/>
    <property type="project" value="InterPro"/>
</dbReference>
<proteinExistence type="inferred from homology"/>
<evidence type="ECO:0000256" key="5">
    <source>
        <dbReference type="ARBA" id="ARBA00022829"/>
    </source>
</evidence>
<comment type="similarity">
    <text evidence="2">Belongs to the shugoshin family.</text>
</comment>
<comment type="caution">
    <text evidence="13">The sequence shown here is derived from an EMBL/GenBank/DDBJ whole genome shotgun (WGS) entry which is preliminary data.</text>
</comment>